<dbReference type="InterPro" id="IPR036291">
    <property type="entry name" value="NAD(P)-bd_dom_sf"/>
</dbReference>
<dbReference type="InterPro" id="IPR046346">
    <property type="entry name" value="Aminoacid_DH-like_N_sf"/>
</dbReference>
<keyword evidence="4" id="KW-0812">Transmembrane</keyword>
<sequence>MVAGDPVRQVQAPAIFNRIFQRHGVDAVLVPAQVPAAHFSTFARAVLGADNIQALWLTIPHKTTLVDELGRMDTAARVAGAVNAVRRGADGQLEGALFDGEGLVSALHHWQLAPTGQRVLLVGAGGAGAAIAVALVAAGVSELRVRDADPGRAARLLQRLQAHAWPASGTGPRLTVWDGHAPLNDVDLVIHATPLGLHADDPLPLEVADLRPGAAVVDILMKPQATPLMRACAERGLTVHPGFEMLVQQVPDYLRFVGLPELAGTLAQDLSEVRRHLMTAPPG</sequence>
<dbReference type="GO" id="GO:0050661">
    <property type="term" value="F:NADP binding"/>
    <property type="evidence" value="ECO:0007669"/>
    <property type="project" value="TreeGrafter"/>
</dbReference>
<evidence type="ECO:0000313" key="6">
    <source>
        <dbReference type="EMBL" id="NDY93050.1"/>
    </source>
</evidence>
<proteinExistence type="predicted"/>
<dbReference type="InterPro" id="IPR013708">
    <property type="entry name" value="Shikimate_DH-bd_N"/>
</dbReference>
<protein>
    <submittedName>
        <fullName evidence="6">Shikimate dehydrogenase</fullName>
    </submittedName>
</protein>
<gene>
    <name evidence="6" type="ORF">G3A44_17800</name>
</gene>
<dbReference type="Pfam" id="PF08501">
    <property type="entry name" value="Shikimate_dh_N"/>
    <property type="match status" value="1"/>
</dbReference>
<dbReference type="SUPFAM" id="SSF53223">
    <property type="entry name" value="Aminoacid dehydrogenase-like, N-terminal domain"/>
    <property type="match status" value="1"/>
</dbReference>
<dbReference type="Gene3D" id="3.40.50.10860">
    <property type="entry name" value="Leucine Dehydrogenase, chain A, domain 1"/>
    <property type="match status" value="1"/>
</dbReference>
<keyword evidence="2" id="KW-0560">Oxidoreductase</keyword>
<reference evidence="6 7" key="1">
    <citation type="submission" date="2020-02" db="EMBL/GenBank/DDBJ databases">
        <title>Ideonella bacterium strain TBM-1.</title>
        <authorList>
            <person name="Chen W.-M."/>
        </authorList>
    </citation>
    <scope>NUCLEOTIDE SEQUENCE [LARGE SCALE GENOMIC DNA]</scope>
    <source>
        <strain evidence="6 7">TBM-1</strain>
    </source>
</reference>
<evidence type="ECO:0000256" key="3">
    <source>
        <dbReference type="ARBA" id="ARBA00023141"/>
    </source>
</evidence>
<evidence type="ECO:0000313" key="7">
    <source>
        <dbReference type="Proteomes" id="UP000484255"/>
    </source>
</evidence>
<dbReference type="SUPFAM" id="SSF51735">
    <property type="entry name" value="NAD(P)-binding Rossmann-fold domains"/>
    <property type="match status" value="1"/>
</dbReference>
<dbReference type="InterPro" id="IPR022893">
    <property type="entry name" value="Shikimate_DH_fam"/>
</dbReference>
<dbReference type="AlphaFoldDB" id="A0A7C9PK45"/>
<keyword evidence="3" id="KW-0057">Aromatic amino acid biosynthesis</keyword>
<keyword evidence="4" id="KW-1133">Transmembrane helix</keyword>
<evidence type="ECO:0000256" key="2">
    <source>
        <dbReference type="ARBA" id="ARBA00023002"/>
    </source>
</evidence>
<dbReference type="GO" id="GO:0009423">
    <property type="term" value="P:chorismate biosynthetic process"/>
    <property type="evidence" value="ECO:0007669"/>
    <property type="project" value="TreeGrafter"/>
</dbReference>
<dbReference type="PANTHER" id="PTHR21089">
    <property type="entry name" value="SHIKIMATE DEHYDROGENASE"/>
    <property type="match status" value="1"/>
</dbReference>
<dbReference type="GO" id="GO:0005829">
    <property type="term" value="C:cytosol"/>
    <property type="evidence" value="ECO:0007669"/>
    <property type="project" value="TreeGrafter"/>
</dbReference>
<feature type="transmembrane region" description="Helical" evidence="4">
    <location>
        <begin position="119"/>
        <end position="140"/>
    </location>
</feature>
<dbReference type="GO" id="GO:0019632">
    <property type="term" value="P:shikimate metabolic process"/>
    <property type="evidence" value="ECO:0007669"/>
    <property type="project" value="TreeGrafter"/>
</dbReference>
<dbReference type="PANTHER" id="PTHR21089:SF1">
    <property type="entry name" value="BIFUNCTIONAL 3-DEHYDROQUINATE DEHYDRATASE_SHIKIMATE DEHYDROGENASE, CHLOROPLASTIC"/>
    <property type="match status" value="1"/>
</dbReference>
<evidence type="ECO:0000256" key="1">
    <source>
        <dbReference type="ARBA" id="ARBA00004871"/>
    </source>
</evidence>
<keyword evidence="7" id="KW-1185">Reference proteome</keyword>
<evidence type="ECO:0000256" key="4">
    <source>
        <dbReference type="SAM" id="Phobius"/>
    </source>
</evidence>
<comment type="caution">
    <text evidence="6">The sequence shown here is derived from an EMBL/GenBank/DDBJ whole genome shotgun (WGS) entry which is preliminary data.</text>
</comment>
<dbReference type="Gene3D" id="3.40.50.720">
    <property type="entry name" value="NAD(P)-binding Rossmann-like Domain"/>
    <property type="match status" value="1"/>
</dbReference>
<organism evidence="6 7">
    <name type="scientific">Ideonella livida</name>
    <dbReference type="NCBI Taxonomy" id="2707176"/>
    <lineage>
        <taxon>Bacteria</taxon>
        <taxon>Pseudomonadati</taxon>
        <taxon>Pseudomonadota</taxon>
        <taxon>Betaproteobacteria</taxon>
        <taxon>Burkholderiales</taxon>
        <taxon>Sphaerotilaceae</taxon>
        <taxon>Ideonella</taxon>
    </lineage>
</organism>
<feature type="domain" description="Shikimate dehydrogenase substrate binding N-terminal" evidence="5">
    <location>
        <begin position="2"/>
        <end position="85"/>
    </location>
</feature>
<accession>A0A7C9PK45</accession>
<evidence type="ECO:0000259" key="5">
    <source>
        <dbReference type="Pfam" id="PF08501"/>
    </source>
</evidence>
<dbReference type="EMBL" id="JAAGOH010000026">
    <property type="protein sequence ID" value="NDY93050.1"/>
    <property type="molecule type" value="Genomic_DNA"/>
</dbReference>
<comment type="pathway">
    <text evidence="1">Metabolic intermediate biosynthesis; chorismate biosynthesis; chorismate from D-erythrose 4-phosphate and phosphoenolpyruvate: step 4/7.</text>
</comment>
<dbReference type="Proteomes" id="UP000484255">
    <property type="component" value="Unassembled WGS sequence"/>
</dbReference>
<keyword evidence="4" id="KW-0472">Membrane</keyword>
<dbReference type="GO" id="GO:0004764">
    <property type="term" value="F:shikimate 3-dehydrogenase (NADP+) activity"/>
    <property type="evidence" value="ECO:0007669"/>
    <property type="project" value="InterPro"/>
</dbReference>
<keyword evidence="3" id="KW-0028">Amino-acid biosynthesis</keyword>
<dbReference type="GO" id="GO:0009073">
    <property type="term" value="P:aromatic amino acid family biosynthetic process"/>
    <property type="evidence" value="ECO:0007669"/>
    <property type="project" value="UniProtKB-KW"/>
</dbReference>
<name>A0A7C9PK45_9BURK</name>